<dbReference type="GO" id="GO:0007264">
    <property type="term" value="P:small GTPase-mediated signal transduction"/>
    <property type="evidence" value="ECO:0007669"/>
    <property type="project" value="InterPro"/>
</dbReference>
<dbReference type="SMART" id="SM00174">
    <property type="entry name" value="RHO"/>
    <property type="match status" value="1"/>
</dbReference>
<organism evidence="3 4">
    <name type="scientific">Steinernema carpocapsae</name>
    <name type="common">Entomopathogenic nematode</name>
    <dbReference type="NCBI Taxonomy" id="34508"/>
    <lineage>
        <taxon>Eukaryota</taxon>
        <taxon>Metazoa</taxon>
        <taxon>Ecdysozoa</taxon>
        <taxon>Nematoda</taxon>
        <taxon>Chromadorea</taxon>
        <taxon>Rhabditida</taxon>
        <taxon>Tylenchina</taxon>
        <taxon>Panagrolaimomorpha</taxon>
        <taxon>Strongyloidoidea</taxon>
        <taxon>Steinernematidae</taxon>
        <taxon>Steinernema</taxon>
    </lineage>
</organism>
<reference evidence="3 4" key="1">
    <citation type="journal article" date="2015" name="Genome Biol.">
        <title>Comparative genomics of Steinernema reveals deeply conserved gene regulatory networks.</title>
        <authorList>
            <person name="Dillman A.R."/>
            <person name="Macchietto M."/>
            <person name="Porter C.F."/>
            <person name="Rogers A."/>
            <person name="Williams B."/>
            <person name="Antoshechkin I."/>
            <person name="Lee M.M."/>
            <person name="Goodwin Z."/>
            <person name="Lu X."/>
            <person name="Lewis E.E."/>
            <person name="Goodrich-Blair H."/>
            <person name="Stock S.P."/>
            <person name="Adams B.J."/>
            <person name="Sternberg P.W."/>
            <person name="Mortazavi A."/>
        </authorList>
    </citation>
    <scope>NUCLEOTIDE SEQUENCE [LARGE SCALE GENOMIC DNA]</scope>
    <source>
        <strain evidence="3 4">ALL</strain>
    </source>
</reference>
<dbReference type="GO" id="GO:0005525">
    <property type="term" value="F:GTP binding"/>
    <property type="evidence" value="ECO:0007669"/>
    <property type="project" value="UniProtKB-KW"/>
</dbReference>
<dbReference type="EMBL" id="AZBU02000010">
    <property type="protein sequence ID" value="TKR63113.1"/>
    <property type="molecule type" value="Genomic_DNA"/>
</dbReference>
<reference evidence="3 4" key="2">
    <citation type="journal article" date="2019" name="G3 (Bethesda)">
        <title>Hybrid Assembly of the Genome of the Entomopathogenic Nematode Steinernema carpocapsae Identifies the X-Chromosome.</title>
        <authorList>
            <person name="Serra L."/>
            <person name="Macchietto M."/>
            <person name="Macias-Munoz A."/>
            <person name="McGill C.J."/>
            <person name="Rodriguez I.M."/>
            <person name="Rodriguez B."/>
            <person name="Murad R."/>
            <person name="Mortazavi A."/>
        </authorList>
    </citation>
    <scope>NUCLEOTIDE SEQUENCE [LARGE SCALE GENOMIC DNA]</scope>
    <source>
        <strain evidence="3 4">ALL</strain>
    </source>
</reference>
<dbReference type="GO" id="GO:0003924">
    <property type="term" value="F:GTPase activity"/>
    <property type="evidence" value="ECO:0007669"/>
    <property type="project" value="InterPro"/>
</dbReference>
<name>A0A4U5M3W9_STECR</name>
<dbReference type="PRINTS" id="PR00449">
    <property type="entry name" value="RASTRNSFRMNG"/>
</dbReference>
<dbReference type="SMART" id="SM00175">
    <property type="entry name" value="RAB"/>
    <property type="match status" value="1"/>
</dbReference>
<keyword evidence="2" id="KW-0342">GTP-binding</keyword>
<dbReference type="InterPro" id="IPR001806">
    <property type="entry name" value="Small_GTPase"/>
</dbReference>
<keyword evidence="4" id="KW-1185">Reference proteome</keyword>
<gene>
    <name evidence="3" type="ORF">L596_026988</name>
</gene>
<dbReference type="Pfam" id="PF00071">
    <property type="entry name" value="Ras"/>
    <property type="match status" value="1"/>
</dbReference>
<dbReference type="SMART" id="SM00173">
    <property type="entry name" value="RAS"/>
    <property type="match status" value="1"/>
</dbReference>
<dbReference type="InterPro" id="IPR027417">
    <property type="entry name" value="P-loop_NTPase"/>
</dbReference>
<dbReference type="SUPFAM" id="SSF52540">
    <property type="entry name" value="P-loop containing nucleoside triphosphate hydrolases"/>
    <property type="match status" value="1"/>
</dbReference>
<dbReference type="AlphaFoldDB" id="A0A4U5M3W9"/>
<dbReference type="OrthoDB" id="10020961at2759"/>
<accession>A0A4U5M3W9</accession>
<dbReference type="PANTHER" id="PTHR24072">
    <property type="entry name" value="RHO FAMILY GTPASE"/>
    <property type="match status" value="1"/>
</dbReference>
<evidence type="ECO:0000313" key="4">
    <source>
        <dbReference type="Proteomes" id="UP000298663"/>
    </source>
</evidence>
<sequence>MMLENGGPLLYQLRSPGVIHVSVVGDSGVGKASLIFAYAIDTNPEPTIPSEFNDFYININIDKKLIGLKISNISDVEDIEYLRYNEYNTRNVFIVCFSIACPDSFISARDRWIPEIQDHFPGAPIVFVGMKSDLRSSIATVKHLQILGKSPVSKKKAQRTALRFGNVKYADCSVTSAQDVRAVFEKATKAVLDPPKMNETICLRPICKIM</sequence>
<dbReference type="InterPro" id="IPR003578">
    <property type="entry name" value="Small_GTPase_Rho"/>
</dbReference>
<dbReference type="Gene3D" id="3.40.50.300">
    <property type="entry name" value="P-loop containing nucleotide triphosphate hydrolases"/>
    <property type="match status" value="1"/>
</dbReference>
<comment type="caution">
    <text evidence="3">The sequence shown here is derived from an EMBL/GenBank/DDBJ whole genome shotgun (WGS) entry which is preliminary data.</text>
</comment>
<evidence type="ECO:0000256" key="1">
    <source>
        <dbReference type="ARBA" id="ARBA00022741"/>
    </source>
</evidence>
<protein>
    <submittedName>
        <fullName evidence="3">Uncharacterized protein</fullName>
    </submittedName>
</protein>
<evidence type="ECO:0000313" key="3">
    <source>
        <dbReference type="EMBL" id="TKR63113.1"/>
    </source>
</evidence>
<dbReference type="PROSITE" id="PS51419">
    <property type="entry name" value="RAB"/>
    <property type="match status" value="1"/>
</dbReference>
<dbReference type="PROSITE" id="PS51420">
    <property type="entry name" value="RHO"/>
    <property type="match status" value="1"/>
</dbReference>
<keyword evidence="1" id="KW-0547">Nucleotide-binding</keyword>
<dbReference type="STRING" id="34508.A0A4U5M3W9"/>
<proteinExistence type="predicted"/>
<dbReference type="Proteomes" id="UP000298663">
    <property type="component" value="Unassembled WGS sequence"/>
</dbReference>
<evidence type="ECO:0000256" key="2">
    <source>
        <dbReference type="ARBA" id="ARBA00023134"/>
    </source>
</evidence>